<organism evidence="3 4">
    <name type="scientific">Coregonus suidteri</name>
    <dbReference type="NCBI Taxonomy" id="861788"/>
    <lineage>
        <taxon>Eukaryota</taxon>
        <taxon>Metazoa</taxon>
        <taxon>Chordata</taxon>
        <taxon>Craniata</taxon>
        <taxon>Vertebrata</taxon>
        <taxon>Euteleostomi</taxon>
        <taxon>Actinopterygii</taxon>
        <taxon>Neopterygii</taxon>
        <taxon>Teleostei</taxon>
        <taxon>Protacanthopterygii</taxon>
        <taxon>Salmoniformes</taxon>
        <taxon>Salmonidae</taxon>
        <taxon>Coregoninae</taxon>
        <taxon>Coregonus</taxon>
    </lineage>
</organism>
<accession>A0AAN8Q7J1</accession>
<evidence type="ECO:0000256" key="1">
    <source>
        <dbReference type="ARBA" id="ARBA00008666"/>
    </source>
</evidence>
<dbReference type="AlphaFoldDB" id="A0AAN8Q7J1"/>
<dbReference type="EMBL" id="JAGTTL010000035">
    <property type="protein sequence ID" value="KAK6294304.1"/>
    <property type="molecule type" value="Genomic_DNA"/>
</dbReference>
<dbReference type="PANTHER" id="PTHR33560">
    <property type="entry name" value="PROTEIN FAM227B"/>
    <property type="match status" value="1"/>
</dbReference>
<dbReference type="Proteomes" id="UP001356427">
    <property type="component" value="Unassembled WGS sequence"/>
</dbReference>
<evidence type="ECO:0000313" key="4">
    <source>
        <dbReference type="Proteomes" id="UP001356427"/>
    </source>
</evidence>
<name>A0AAN8Q7J1_9TELE</name>
<comment type="similarity">
    <text evidence="1">Belongs to the FAM227 family.</text>
</comment>
<keyword evidence="4" id="KW-1185">Reference proteome</keyword>
<gene>
    <name evidence="3" type="ORF">J4Q44_G00351340</name>
</gene>
<comment type="caution">
    <text evidence="3">The sequence shown here is derived from an EMBL/GenBank/DDBJ whole genome shotgun (WGS) entry which is preliminary data.</text>
</comment>
<protein>
    <recommendedName>
        <fullName evidence="5">Protein FAM227B</fullName>
    </recommendedName>
</protein>
<reference evidence="3 4" key="1">
    <citation type="submission" date="2021-04" db="EMBL/GenBank/DDBJ databases">
        <authorList>
            <person name="De Guttry C."/>
            <person name="Zahm M."/>
            <person name="Klopp C."/>
            <person name="Cabau C."/>
            <person name="Louis A."/>
            <person name="Berthelot C."/>
            <person name="Parey E."/>
            <person name="Roest Crollius H."/>
            <person name="Montfort J."/>
            <person name="Robinson-Rechavi M."/>
            <person name="Bucao C."/>
            <person name="Bouchez O."/>
            <person name="Gislard M."/>
            <person name="Lluch J."/>
            <person name="Milhes M."/>
            <person name="Lampietro C."/>
            <person name="Lopez Roques C."/>
            <person name="Donnadieu C."/>
            <person name="Braasch I."/>
            <person name="Desvignes T."/>
            <person name="Postlethwait J."/>
            <person name="Bobe J."/>
            <person name="Wedekind C."/>
            <person name="Guiguen Y."/>
        </authorList>
    </citation>
    <scope>NUCLEOTIDE SEQUENCE [LARGE SCALE GENOMIC DNA]</scope>
    <source>
        <strain evidence="3">Cs_M1</strain>
        <tissue evidence="3">Blood</tissue>
    </source>
</reference>
<dbReference type="Pfam" id="PF14922">
    <property type="entry name" value="FWWh"/>
    <property type="match status" value="1"/>
</dbReference>
<evidence type="ECO:0008006" key="5">
    <source>
        <dbReference type="Google" id="ProtNLM"/>
    </source>
</evidence>
<feature type="region of interest" description="Disordered" evidence="2">
    <location>
        <begin position="447"/>
        <end position="475"/>
    </location>
</feature>
<evidence type="ECO:0000256" key="2">
    <source>
        <dbReference type="SAM" id="MobiDB-lite"/>
    </source>
</evidence>
<proteinExistence type="inferred from homology"/>
<sequence>MAKQQDLEDGEEILSTFEKFVRNQGLVDWPVAFEENIEISSHFKHYSHPRQIYDYFKVNVPFPVDVAMSFSKSIEELYSKIKLHASIISQEQSKNKNAESVFDDVNKYKMYVERAHRIMKEQSEAVSRSLDIKDYDYPGFDAVVDTDIPGHPDALQHLDSVSEAQGFNPGFLKIWRPFFLCDLSVAVLKDTFWWFFLHRFKPNVEEESQLFDRISGAFVSLLMTVQMDLKDKLFKVYADCLAQAVYGAFYRAFPESMERLGNDFKTDLTDLISLWVSGVKPTMLSWQSWNLGWLDPVDTSGESHGESACDLQMEFEEMVSSARRLSLSPTEKQKRGSIANADTRMDRKRESHYIGAGPEFQHVRFKPCEVLTDVEERSHKRQQEYNTFCQQTKQEIADIHRDRLIHNMRLNRMKKEIFSNRIEVKIASEGIMNKWNHPPYRQCLQKGEGIEMEEEEVKNANQPSVSPENRKTAGQ</sequence>
<evidence type="ECO:0000313" key="3">
    <source>
        <dbReference type="EMBL" id="KAK6294304.1"/>
    </source>
</evidence>
<dbReference type="PANTHER" id="PTHR33560:SF2">
    <property type="entry name" value="PROTEIN FAM227B"/>
    <property type="match status" value="1"/>
</dbReference>
<dbReference type="InterPro" id="IPR029417">
    <property type="entry name" value="FAM227"/>
</dbReference>